<reference evidence="1" key="1">
    <citation type="submission" date="2023-07" db="EMBL/GenBank/DDBJ databases">
        <title>Sorghum-associated microbial communities from plants grown in Nebraska, USA.</title>
        <authorList>
            <person name="Schachtman D."/>
        </authorList>
    </citation>
    <scope>NUCLEOTIDE SEQUENCE</scope>
    <source>
        <strain evidence="1">2697</strain>
    </source>
</reference>
<dbReference type="EMBL" id="JAVDTF010000001">
    <property type="protein sequence ID" value="MDR6783008.1"/>
    <property type="molecule type" value="Genomic_DNA"/>
</dbReference>
<keyword evidence="2" id="KW-1185">Reference proteome</keyword>
<evidence type="ECO:0000313" key="2">
    <source>
        <dbReference type="Proteomes" id="UP001246858"/>
    </source>
</evidence>
<comment type="caution">
    <text evidence="1">The sequence shown here is derived from an EMBL/GenBank/DDBJ whole genome shotgun (WGS) entry which is preliminary data.</text>
</comment>
<organism evidence="1 2">
    <name type="scientific">Pedobacter africanus</name>
    <dbReference type="NCBI Taxonomy" id="151894"/>
    <lineage>
        <taxon>Bacteria</taxon>
        <taxon>Pseudomonadati</taxon>
        <taxon>Bacteroidota</taxon>
        <taxon>Sphingobacteriia</taxon>
        <taxon>Sphingobacteriales</taxon>
        <taxon>Sphingobacteriaceae</taxon>
        <taxon>Pedobacter</taxon>
    </lineage>
</organism>
<proteinExistence type="predicted"/>
<accession>A0ACC6KV37</accession>
<name>A0ACC6KV37_9SPHI</name>
<gene>
    <name evidence="1" type="ORF">J2X78_001560</name>
</gene>
<protein>
    <submittedName>
        <fullName evidence="1">Tetratricopeptide (TPR) repeat protein</fullName>
    </submittedName>
</protein>
<sequence>MNDMYVNAWEEKVIIPTYVTGEANKNPMFFEKRIYQGSSGRVYPNAVIEKIADEKEDKEYIGLFLENKYLKIMVLPELGGRVQMAYDKIRQRHFIYYNQVIKPALVGLCGPWISGGIEFNWPQHHRPSTFERLDYTIKEGDQGSKIIWINEVERMSHTKGTVGFALYPDKAYLEIKAKVYNRTSLPQTFLWWANPAVKVNDYYQSVFPPDVYAVFDHGKRDVSEFPIARGTYYKVDYAPGTDISMYKNIPVPTSYMAIPSKFDFIGCYEHDTGAGMLHVASHHISPGKKQWTWGDGEFGHSWDRNLTDEDGPYIELMTGVFTENQPDFAWLQPNEEKTFEQYFMPYVGVGMVKNATKEAMVNIELESNALVVRVYVTAIYQQATLRILVKNEEVLNSRLDLNPEQVLEKRVDIASDTALEDLEVILEDTEGIILVSYKPEKYNEQPFPPAATAAEKPENIKSTEMLYLNGLHLEQYRHATFNPMDYYEEALKREPQDIRCNLAAGLLWLRKGQFSKAEGYFRTAVQSITLRNNNPYSGEAHYNLAYCLVLQDRKEEAFDLFYKATWNDAFQHIAYLALARISAGRAAFGEALDLVEKSLLRNYNSPTARHIKAVLLRKRGGGDQAKSVLKDALEYDPFNYGCLFEQYLGYSNEGAQREAEAVLSLLIRLMHDAHQNYLEYALDYASAGFYAEAIQFLQLYVGLKKEVYPMIYYTMGWLYSKLDDSLMAAELFKKAGMQLPDYCFPDRVEEMIILKTALAVCPQDTKAWYYLGNFWYANQQYTEAIDCWERSAAMDDSFAIVHRNLALAYYNKLKDHKMALLEMEKAFACNQSDSRVLMELDQLHKLLNYPVQVRLDFLNKYPELIVDRDDLYLEKITLLNSLGAFDLAKGLLAVRKFHPWEGGEGKVIKQYLICHIERAKEFLMEKNYEGALTALRATEHYPDHLGEGKLYNMAMNDIHYLMGSIYQMQGAAEKAKDAFERATLGGEEPVQAFFYNDVQPDQLFYKALALLALGQKEKANYLLEKLINFGKQHEYDEIEIDYFAVSLPDLVLFDQNLDTMNRVHCHYMMGLGQLGLKKFELAEQHFNEVLKYSVSHQGALIHQKMRVFFEQSSTVLTE</sequence>
<dbReference type="Proteomes" id="UP001246858">
    <property type="component" value="Unassembled WGS sequence"/>
</dbReference>
<evidence type="ECO:0000313" key="1">
    <source>
        <dbReference type="EMBL" id="MDR6783008.1"/>
    </source>
</evidence>